<dbReference type="EC" id="5.3.1.8" evidence="4"/>
<keyword evidence="5 11" id="KW-0479">Metal-binding</keyword>
<evidence type="ECO:0000256" key="5">
    <source>
        <dbReference type="ARBA" id="ARBA00022723"/>
    </source>
</evidence>
<reference evidence="15" key="2">
    <citation type="journal article" date="2015" name="Gigascience">
        <title>Reconstructing a comprehensive transcriptome assembly of a white-pupal translocated strain of the pest fruit fly Bactrocera cucurbitae.</title>
        <authorList>
            <person name="Sim S.B."/>
            <person name="Calla B."/>
            <person name="Hall B."/>
            <person name="DeRego T."/>
            <person name="Geib S.M."/>
        </authorList>
    </citation>
    <scope>NUCLEOTIDE SEQUENCE</scope>
</reference>
<evidence type="ECO:0000256" key="9">
    <source>
        <dbReference type="ARBA" id="ARBA00030762"/>
    </source>
</evidence>
<evidence type="ECO:0000256" key="4">
    <source>
        <dbReference type="ARBA" id="ARBA00011956"/>
    </source>
</evidence>
<feature type="active site" evidence="10">
    <location>
        <position position="257"/>
    </location>
</feature>
<dbReference type="PRINTS" id="PR00714">
    <property type="entry name" value="MAN6PISMRASE"/>
</dbReference>
<dbReference type="InterPro" id="IPR046457">
    <property type="entry name" value="PMI_typeI_cat"/>
</dbReference>
<dbReference type="AlphaFoldDB" id="A0A0A1XKP9"/>
<dbReference type="GO" id="GO:0008270">
    <property type="term" value="F:zinc ion binding"/>
    <property type="evidence" value="ECO:0007669"/>
    <property type="project" value="InterPro"/>
</dbReference>
<evidence type="ECO:0000259" key="13">
    <source>
        <dbReference type="Pfam" id="PF20511"/>
    </source>
</evidence>
<evidence type="ECO:0000256" key="3">
    <source>
        <dbReference type="ARBA" id="ARBA00010772"/>
    </source>
</evidence>
<gene>
    <name evidence="15" type="primary">MPI</name>
    <name evidence="15" type="ORF">g.26132</name>
</gene>
<evidence type="ECO:0000256" key="2">
    <source>
        <dbReference type="ARBA" id="ARBA00004666"/>
    </source>
</evidence>
<dbReference type="GO" id="GO:0005975">
    <property type="term" value="P:carbohydrate metabolic process"/>
    <property type="evidence" value="ECO:0007669"/>
    <property type="project" value="InterPro"/>
</dbReference>
<protein>
    <recommendedName>
        <fullName evidence="4">mannose-6-phosphate isomerase</fullName>
        <ecNumber evidence="4">5.3.1.8</ecNumber>
    </recommendedName>
    <alternativeName>
        <fullName evidence="8">Phosphohexomutase</fullName>
    </alternativeName>
    <alternativeName>
        <fullName evidence="9">Phosphomannose isomerase</fullName>
    </alternativeName>
</protein>
<evidence type="ECO:0000256" key="10">
    <source>
        <dbReference type="PIRSR" id="PIRSR001480-1"/>
    </source>
</evidence>
<dbReference type="CTD" id="4351"/>
<dbReference type="GO" id="GO:0005829">
    <property type="term" value="C:cytosol"/>
    <property type="evidence" value="ECO:0007669"/>
    <property type="project" value="TreeGrafter"/>
</dbReference>
<dbReference type="PIRSF" id="PIRSF001480">
    <property type="entry name" value="Mannose-6-phosphate_isomerase"/>
    <property type="match status" value="1"/>
</dbReference>
<dbReference type="Gene3D" id="2.60.120.10">
    <property type="entry name" value="Jelly Rolls"/>
    <property type="match status" value="2"/>
</dbReference>
<comment type="cofactor">
    <cofactor evidence="11">
        <name>Zn(2+)</name>
        <dbReference type="ChEBI" id="CHEBI:29105"/>
    </cofactor>
    <text evidence="11">Binds 1 zinc ion per subunit.</text>
</comment>
<dbReference type="EMBL" id="GBXI01002711">
    <property type="protein sequence ID" value="JAD11581.1"/>
    <property type="molecule type" value="Transcribed_RNA"/>
</dbReference>
<comment type="similarity">
    <text evidence="3">Belongs to the mannose-6-phosphate isomerase type 1 family.</text>
</comment>
<feature type="domain" description="Phosphomannose isomerase type I helical insertion" evidence="14">
    <location>
        <begin position="156"/>
        <end position="219"/>
    </location>
</feature>
<dbReference type="InterPro" id="IPR016305">
    <property type="entry name" value="Mannose-6-P_Isomerase"/>
</dbReference>
<feature type="binding site" evidence="11">
    <location>
        <position position="82"/>
    </location>
    <ligand>
        <name>Zn(2+)</name>
        <dbReference type="ChEBI" id="CHEBI:29105"/>
    </ligand>
</feature>
<evidence type="ECO:0000256" key="8">
    <source>
        <dbReference type="ARBA" id="ARBA00029741"/>
    </source>
</evidence>
<dbReference type="PANTHER" id="PTHR10309">
    <property type="entry name" value="MANNOSE-6-PHOSPHATE ISOMERASE"/>
    <property type="match status" value="1"/>
</dbReference>
<accession>A0A0A1XKP9</accession>
<evidence type="ECO:0000256" key="1">
    <source>
        <dbReference type="ARBA" id="ARBA00000757"/>
    </source>
</evidence>
<feature type="domain" description="Phosphomannose isomerase type I catalytic" evidence="13">
    <location>
        <begin position="4"/>
        <end position="57"/>
    </location>
</feature>
<dbReference type="InterPro" id="IPR001250">
    <property type="entry name" value="Man6P_Isoase-1"/>
</dbReference>
<feature type="binding site" evidence="11">
    <location>
        <position position="109"/>
    </location>
    <ligand>
        <name>Zn(2+)</name>
        <dbReference type="ChEBI" id="CHEBI:29105"/>
    </ligand>
</feature>
<proteinExistence type="inferred from homology"/>
<dbReference type="Gene3D" id="1.10.441.10">
    <property type="entry name" value="Phosphomannose Isomerase, domain 2"/>
    <property type="match status" value="1"/>
</dbReference>
<reference evidence="15" key="1">
    <citation type="submission" date="2014-11" db="EMBL/GenBank/DDBJ databases">
        <authorList>
            <person name="Geib S."/>
        </authorList>
    </citation>
    <scope>NUCLEOTIDE SEQUENCE</scope>
</reference>
<dbReference type="InterPro" id="IPR046458">
    <property type="entry name" value="PMI_typeI_hel"/>
</dbReference>
<sequence>MELVGFVHKYEWGKVGKDSAVAQLATLNDPAFNVDEKTPYAELWMGSHPSGPSKYKSSGINLQEELPFLLKVLSINKALSIQVHPNKSEAEKLHSKEPNIYKDPNHKPEMAIALTPFTGLCGFRPLPEIRDILQNIEPLKALAVEDSNDLKLLAANDESGLRNCYRKLMNAEKNAIGECIDAISKDYTKELYKHNIHEIFNTLKSDFPNDVGVLSLFFLNVVRLQPGQAMFLGANQIHAYLSGDCVECMACSDNVIRAGLTPKYKDIKQLLSSLEYTGAPAECKIFTPVRVDAHRLIFKPPVEDFSLIQLTLKPSDSEYVLKVEQSPGILLVISGERYLESYGLDKLKLKRGSIVYLPFESDTELRFLPAGEGEHEFLAYISTPNAASSCKSNV</sequence>
<dbReference type="PANTHER" id="PTHR10309:SF0">
    <property type="entry name" value="MANNOSE-6-PHOSPHATE ISOMERASE"/>
    <property type="match status" value="1"/>
</dbReference>
<keyword evidence="7 15" id="KW-0413">Isomerase</keyword>
<evidence type="ECO:0000313" key="15">
    <source>
        <dbReference type="EMBL" id="JAD11581.1"/>
    </source>
</evidence>
<dbReference type="OrthoDB" id="6605218at2759"/>
<feature type="binding site" evidence="11">
    <location>
        <position position="84"/>
    </location>
    <ligand>
        <name>Zn(2+)</name>
        <dbReference type="ChEBI" id="CHEBI:29105"/>
    </ligand>
</feature>
<dbReference type="GO" id="GO:0004476">
    <property type="term" value="F:mannose-6-phosphate isomerase activity"/>
    <property type="evidence" value="ECO:0007669"/>
    <property type="project" value="UniProtKB-EC"/>
</dbReference>
<evidence type="ECO:0000256" key="7">
    <source>
        <dbReference type="ARBA" id="ARBA00023235"/>
    </source>
</evidence>
<comment type="pathway">
    <text evidence="2 12">Nucleotide-sugar biosynthesis; GDP-alpha-D-mannose biosynthesis; alpha-D-mannose 1-phosphate from D-fructose 6-phosphate: step 1/2.</text>
</comment>
<dbReference type="PROSITE" id="PS00966">
    <property type="entry name" value="PMI_I_2"/>
    <property type="match status" value="1"/>
</dbReference>
<comment type="catalytic activity">
    <reaction evidence="1">
        <text>D-mannose 6-phosphate = D-fructose 6-phosphate</text>
        <dbReference type="Rhea" id="RHEA:12356"/>
        <dbReference type="ChEBI" id="CHEBI:58735"/>
        <dbReference type="ChEBI" id="CHEBI:61527"/>
        <dbReference type="EC" id="5.3.1.8"/>
    </reaction>
</comment>
<dbReference type="SUPFAM" id="SSF51182">
    <property type="entry name" value="RmlC-like cupins"/>
    <property type="match status" value="1"/>
</dbReference>
<evidence type="ECO:0000256" key="11">
    <source>
        <dbReference type="PIRSR" id="PIRSR001480-2"/>
    </source>
</evidence>
<dbReference type="PROSITE" id="PS00965">
    <property type="entry name" value="PMI_I_1"/>
    <property type="match status" value="1"/>
</dbReference>
<dbReference type="InterPro" id="IPR011051">
    <property type="entry name" value="RmlC_Cupin_sf"/>
</dbReference>
<keyword evidence="6 11" id="KW-0862">Zinc</keyword>
<dbReference type="NCBIfam" id="TIGR00218">
    <property type="entry name" value="manA"/>
    <property type="match status" value="1"/>
</dbReference>
<dbReference type="InterPro" id="IPR014710">
    <property type="entry name" value="RmlC-like_jellyroll"/>
</dbReference>
<dbReference type="InterPro" id="IPR018050">
    <property type="entry name" value="Pmannose_isomerase-type1_CS"/>
</dbReference>
<organism evidence="15">
    <name type="scientific">Zeugodacus cucurbitae</name>
    <name type="common">Melon fruit fly</name>
    <name type="synonym">Bactrocera cucurbitae</name>
    <dbReference type="NCBI Taxonomy" id="28588"/>
    <lineage>
        <taxon>Eukaryota</taxon>
        <taxon>Metazoa</taxon>
        <taxon>Ecdysozoa</taxon>
        <taxon>Arthropoda</taxon>
        <taxon>Hexapoda</taxon>
        <taxon>Insecta</taxon>
        <taxon>Pterygota</taxon>
        <taxon>Neoptera</taxon>
        <taxon>Endopterygota</taxon>
        <taxon>Diptera</taxon>
        <taxon>Brachycera</taxon>
        <taxon>Muscomorpha</taxon>
        <taxon>Tephritoidea</taxon>
        <taxon>Tephritidae</taxon>
        <taxon>Zeugodacus</taxon>
        <taxon>Zeugodacus</taxon>
    </lineage>
</organism>
<dbReference type="GO" id="GO:0009298">
    <property type="term" value="P:GDP-mannose biosynthetic process"/>
    <property type="evidence" value="ECO:0007669"/>
    <property type="project" value="UniProtKB-UniPathway"/>
</dbReference>
<dbReference type="GeneID" id="105220579"/>
<evidence type="ECO:0000259" key="14">
    <source>
        <dbReference type="Pfam" id="PF20512"/>
    </source>
</evidence>
<dbReference type="Pfam" id="PF20511">
    <property type="entry name" value="PMI_typeI_cat"/>
    <property type="match status" value="2"/>
</dbReference>
<dbReference type="CDD" id="cd07011">
    <property type="entry name" value="cupin_PMI_type_I_N"/>
    <property type="match status" value="1"/>
</dbReference>
<feature type="binding site" evidence="11">
    <location>
        <position position="238"/>
    </location>
    <ligand>
        <name>Zn(2+)</name>
        <dbReference type="ChEBI" id="CHEBI:29105"/>
    </ligand>
</feature>
<dbReference type="Pfam" id="PF20512">
    <property type="entry name" value="PMI_typeI_hel"/>
    <property type="match status" value="1"/>
</dbReference>
<evidence type="ECO:0000256" key="12">
    <source>
        <dbReference type="RuleBase" id="RU004248"/>
    </source>
</evidence>
<name>A0A0A1XKP9_ZEUCU</name>
<feature type="domain" description="Phosphomannose isomerase type I catalytic" evidence="13">
    <location>
        <begin position="62"/>
        <end position="126"/>
    </location>
</feature>
<dbReference type="UniPathway" id="UPA00126">
    <property type="reaction ID" value="UER00423"/>
</dbReference>
<evidence type="ECO:0000256" key="6">
    <source>
        <dbReference type="ARBA" id="ARBA00022833"/>
    </source>
</evidence>